<keyword evidence="5 8" id="KW-0812">Transmembrane</keyword>
<accession>A0A2Z4PUZ3</accession>
<dbReference type="Pfam" id="PF04403">
    <property type="entry name" value="PqiA"/>
    <property type="match status" value="2"/>
</dbReference>
<dbReference type="Proteomes" id="UP000249898">
    <property type="component" value="Chromosome"/>
</dbReference>
<name>A0A2Z4PUZ3_9GAMM</name>
<dbReference type="InterPro" id="IPR005219">
    <property type="entry name" value="PqiA-like_proteobact"/>
</dbReference>
<evidence type="ECO:0000256" key="8">
    <source>
        <dbReference type="SAM" id="Phobius"/>
    </source>
</evidence>
<organism evidence="9 10">
    <name type="scientific">Marinomonas primoryensis</name>
    <dbReference type="NCBI Taxonomy" id="178399"/>
    <lineage>
        <taxon>Bacteria</taxon>
        <taxon>Pseudomonadati</taxon>
        <taxon>Pseudomonadota</taxon>
        <taxon>Gammaproteobacteria</taxon>
        <taxon>Oceanospirillales</taxon>
        <taxon>Oceanospirillaceae</taxon>
        <taxon>Marinomonas</taxon>
    </lineage>
</organism>
<evidence type="ECO:0000256" key="3">
    <source>
        <dbReference type="ARBA" id="ARBA00022475"/>
    </source>
</evidence>
<evidence type="ECO:0000313" key="10">
    <source>
        <dbReference type="Proteomes" id="UP000249898"/>
    </source>
</evidence>
<feature type="transmembrane region" description="Helical" evidence="8">
    <location>
        <begin position="51"/>
        <end position="76"/>
    </location>
</feature>
<feature type="transmembrane region" description="Helical" evidence="8">
    <location>
        <begin position="266"/>
        <end position="288"/>
    </location>
</feature>
<evidence type="ECO:0000256" key="5">
    <source>
        <dbReference type="ARBA" id="ARBA00022692"/>
    </source>
</evidence>
<dbReference type="InterPro" id="IPR007498">
    <property type="entry name" value="PqiA-like"/>
</dbReference>
<evidence type="ECO:0000256" key="4">
    <source>
        <dbReference type="ARBA" id="ARBA00022519"/>
    </source>
</evidence>
<feature type="transmembrane region" description="Helical" evidence="8">
    <location>
        <begin position="363"/>
        <end position="384"/>
    </location>
</feature>
<evidence type="ECO:0000256" key="1">
    <source>
        <dbReference type="ARBA" id="ARBA00004429"/>
    </source>
</evidence>
<evidence type="ECO:0000256" key="7">
    <source>
        <dbReference type="ARBA" id="ARBA00023136"/>
    </source>
</evidence>
<dbReference type="RefSeq" id="WP_112139842.1">
    <property type="nucleotide sequence ID" value="NZ_CP016181.1"/>
</dbReference>
<feature type="transmembrane region" description="Helical" evidence="8">
    <location>
        <begin position="390"/>
        <end position="413"/>
    </location>
</feature>
<keyword evidence="4" id="KW-0997">Cell inner membrane</keyword>
<proteinExistence type="inferred from homology"/>
<dbReference type="PANTHER" id="PTHR30462">
    <property type="entry name" value="INTERMEMBRANE TRANSPORT PROTEIN PQIB-RELATED"/>
    <property type="match status" value="1"/>
</dbReference>
<gene>
    <name evidence="9" type="ORF">A8139_16495</name>
</gene>
<dbReference type="OrthoDB" id="9800207at2"/>
<feature type="transmembrane region" description="Helical" evidence="8">
    <location>
        <begin position="308"/>
        <end position="331"/>
    </location>
</feature>
<evidence type="ECO:0000313" key="9">
    <source>
        <dbReference type="EMBL" id="AWY01376.1"/>
    </source>
</evidence>
<dbReference type="NCBIfam" id="TIGR00155">
    <property type="entry name" value="pqiA_fam"/>
    <property type="match status" value="1"/>
</dbReference>
<sequence length="435" mass="48607">MSYPLFYDSVTACDECDLLHRIPPLKSGERFKCIRCGHVLISVHEHVKGRIFGTGCSSLLMLAFALAFPFLGFSSSGAERSITLFNIVTVLINQDYLILSAIISLALFVFPTAYLLAVIFLVWSFDNHHVSMAIKRYFTRWVIVIQPWLMVDVFLVGTLVALVKMDSLADIELGLSFWAFCAYVLLLLKTISLVDRRWFWNQLAGHGPDHLIVKPPVLEKSALAKSITAKQQELIGCHFCGATLLGTAFHCSRCGHSIHSRRPHSLTGTIAFLIASVIMFIPANFFPIMQTTFLGGNEPSTIMGGVLLLWSLGSYPVALVIFLASVVIPLVKMLSLSWLCWQCYYPTERETMQKIRLYRITELVGRWSMIDIFVVAVLTGLVQMGELMSILPGPAVLSFTSVIILTMLAAMVFDPRLLWDKNEGSVMPSSQEKKE</sequence>
<evidence type="ECO:0000256" key="2">
    <source>
        <dbReference type="ARBA" id="ARBA00007555"/>
    </source>
</evidence>
<dbReference type="EMBL" id="CP016181">
    <property type="protein sequence ID" value="AWY01376.1"/>
    <property type="molecule type" value="Genomic_DNA"/>
</dbReference>
<keyword evidence="6 8" id="KW-1133">Transmembrane helix</keyword>
<feature type="transmembrane region" description="Helical" evidence="8">
    <location>
        <begin position="96"/>
        <end position="125"/>
    </location>
</feature>
<protein>
    <submittedName>
        <fullName evidence="9">Paraquat-inducible protein A</fullName>
    </submittedName>
</protein>
<keyword evidence="7 8" id="KW-0472">Membrane</keyword>
<dbReference type="GO" id="GO:0005886">
    <property type="term" value="C:plasma membrane"/>
    <property type="evidence" value="ECO:0007669"/>
    <property type="project" value="UniProtKB-SubCell"/>
</dbReference>
<dbReference type="InterPro" id="IPR051800">
    <property type="entry name" value="PqiA-PqiB_transport"/>
</dbReference>
<evidence type="ECO:0000256" key="6">
    <source>
        <dbReference type="ARBA" id="ARBA00022989"/>
    </source>
</evidence>
<comment type="subcellular location">
    <subcellularLocation>
        <location evidence="1">Cell inner membrane</location>
        <topology evidence="1">Multi-pass membrane protein</topology>
    </subcellularLocation>
</comment>
<feature type="transmembrane region" description="Helical" evidence="8">
    <location>
        <begin position="175"/>
        <end position="194"/>
    </location>
</feature>
<comment type="similarity">
    <text evidence="2">Belongs to the PqiA family.</text>
</comment>
<dbReference type="AlphaFoldDB" id="A0A2Z4PUZ3"/>
<feature type="transmembrane region" description="Helical" evidence="8">
    <location>
        <begin position="137"/>
        <end position="163"/>
    </location>
</feature>
<dbReference type="PANTHER" id="PTHR30462:SF3">
    <property type="entry name" value="INTERMEMBRANE TRANSPORT PROTEIN PQIA"/>
    <property type="match status" value="1"/>
</dbReference>
<reference evidence="9 10" key="1">
    <citation type="submission" date="2016-06" db="EMBL/GenBank/DDBJ databases">
        <title>The sequenced genome of the ice-adhering bacterium Marinomonas primoryensis, from Antarctica.</title>
        <authorList>
            <person name="Graham L."/>
            <person name="Vance T.D.R."/>
            <person name="Davies P.L."/>
        </authorList>
    </citation>
    <scope>NUCLEOTIDE SEQUENCE [LARGE SCALE GENOMIC DNA]</scope>
    <source>
        <strain evidence="9 10">AceL</strain>
    </source>
</reference>
<keyword evidence="3" id="KW-1003">Cell membrane</keyword>